<evidence type="ECO:0000256" key="5">
    <source>
        <dbReference type="ARBA" id="ARBA00022517"/>
    </source>
</evidence>
<keyword evidence="6 8" id="KW-0694">RNA-binding</keyword>
<dbReference type="Pfam" id="PF03657">
    <property type="entry name" value="UPF0113"/>
    <property type="match status" value="1"/>
</dbReference>
<dbReference type="EMBL" id="CAJVCH010374417">
    <property type="protein sequence ID" value="CAG7816590.1"/>
    <property type="molecule type" value="Genomic_DNA"/>
</dbReference>
<name>A0A8J2KL90_9HEXA</name>
<dbReference type="CDD" id="cd21146">
    <property type="entry name" value="Nip7_N_euk"/>
    <property type="match status" value="1"/>
</dbReference>
<dbReference type="AlphaFoldDB" id="A0A8J2KL90"/>
<dbReference type="InterPro" id="IPR016686">
    <property type="entry name" value="Ribosomal_synth_fac_NIP7"/>
</dbReference>
<evidence type="ECO:0000256" key="2">
    <source>
        <dbReference type="ARBA" id="ARBA00004604"/>
    </source>
</evidence>
<proteinExistence type="inferred from homology"/>
<evidence type="ECO:0000256" key="7">
    <source>
        <dbReference type="ARBA" id="ARBA00023242"/>
    </source>
</evidence>
<protein>
    <recommendedName>
        <fullName evidence="4 8">60S ribosome subunit biogenesis protein NIP7 homolog</fullName>
    </recommendedName>
</protein>
<dbReference type="InterPro" id="IPR005155">
    <property type="entry name" value="UPF0113_PUA"/>
</dbReference>
<dbReference type="GO" id="GO:0003723">
    <property type="term" value="F:RNA binding"/>
    <property type="evidence" value="ECO:0007669"/>
    <property type="project" value="UniProtKB-KW"/>
</dbReference>
<comment type="caution">
    <text evidence="10">The sequence shown here is derived from an EMBL/GenBank/DDBJ whole genome shotgun (WGS) entry which is preliminary data.</text>
</comment>
<sequence>MRPLTPEETKIFFEKLAKFIGENIKLLIDRPDGTYCFRLHQERVYYVSEEIMLKAGNIARHNLVCLGTCIGKFTKSKKFHLHITALDYLAPYALGKMWLKSSAEQQFLYGNNVTKSGLGRISDNVNRYDGVVLFSMHDIPLGFGTAAKSTSDCRHVDPSALICFHQGDIGEYIRSENTLT</sequence>
<evidence type="ECO:0000256" key="6">
    <source>
        <dbReference type="ARBA" id="ARBA00022884"/>
    </source>
</evidence>
<comment type="subunit">
    <text evidence="8">Interacts with pre-ribosome complex.</text>
</comment>
<reference evidence="10" key="1">
    <citation type="submission" date="2021-06" db="EMBL/GenBank/DDBJ databases">
        <authorList>
            <person name="Hodson N. C."/>
            <person name="Mongue J. A."/>
            <person name="Jaron S. K."/>
        </authorList>
    </citation>
    <scope>NUCLEOTIDE SEQUENCE</scope>
</reference>
<dbReference type="InterPro" id="IPR040598">
    <property type="entry name" value="NIP7_N"/>
</dbReference>
<keyword evidence="7 8" id="KW-0539">Nucleus</keyword>
<dbReference type="PIRSF" id="PIRSF017190">
    <property type="entry name" value="Rbsml_synth_fac_NIP7"/>
    <property type="match status" value="1"/>
</dbReference>
<gene>
    <name evidence="10" type="ORF">AFUS01_LOCUS27205</name>
</gene>
<evidence type="ECO:0000313" key="10">
    <source>
        <dbReference type="EMBL" id="CAG7816590.1"/>
    </source>
</evidence>
<keyword evidence="11" id="KW-1185">Reference proteome</keyword>
<dbReference type="CDD" id="cd21151">
    <property type="entry name" value="PUA_Nip7-like"/>
    <property type="match status" value="1"/>
</dbReference>
<dbReference type="SMART" id="SM00359">
    <property type="entry name" value="PUA"/>
    <property type="match status" value="1"/>
</dbReference>
<dbReference type="FunFam" id="3.10.450.220:FF:000001">
    <property type="entry name" value="60S ribosome subunit biogenesis protein NIP7 homolog"/>
    <property type="match status" value="1"/>
</dbReference>
<accession>A0A8J2KL90</accession>
<comment type="similarity">
    <text evidence="3 8">Belongs to the NIP7 family.</text>
</comment>
<dbReference type="OrthoDB" id="27490at2759"/>
<evidence type="ECO:0000259" key="9">
    <source>
        <dbReference type="SMART" id="SM00359"/>
    </source>
</evidence>
<dbReference type="GO" id="GO:0042254">
    <property type="term" value="P:ribosome biogenesis"/>
    <property type="evidence" value="ECO:0007669"/>
    <property type="project" value="UniProtKB-KW"/>
</dbReference>
<comment type="subcellular location">
    <subcellularLocation>
        <location evidence="2">Nucleus</location>
        <location evidence="2">Nucleolus</location>
    </subcellularLocation>
</comment>
<evidence type="ECO:0000313" key="11">
    <source>
        <dbReference type="Proteomes" id="UP000708208"/>
    </source>
</evidence>
<evidence type="ECO:0000256" key="8">
    <source>
        <dbReference type="PIRNR" id="PIRNR017190"/>
    </source>
</evidence>
<comment type="function">
    <text evidence="1 8">Required for proper 34S pre-rRNA processing and 60S ribosome subunit assembly.</text>
</comment>
<feature type="domain" description="PUA" evidence="9">
    <location>
        <begin position="95"/>
        <end position="170"/>
    </location>
</feature>
<evidence type="ECO:0000256" key="3">
    <source>
        <dbReference type="ARBA" id="ARBA00009895"/>
    </source>
</evidence>
<evidence type="ECO:0000256" key="1">
    <source>
        <dbReference type="ARBA" id="ARBA00004087"/>
    </source>
</evidence>
<organism evidence="10 11">
    <name type="scientific">Allacma fusca</name>
    <dbReference type="NCBI Taxonomy" id="39272"/>
    <lineage>
        <taxon>Eukaryota</taxon>
        <taxon>Metazoa</taxon>
        <taxon>Ecdysozoa</taxon>
        <taxon>Arthropoda</taxon>
        <taxon>Hexapoda</taxon>
        <taxon>Collembola</taxon>
        <taxon>Symphypleona</taxon>
        <taxon>Sminthuridae</taxon>
        <taxon>Allacma</taxon>
    </lineage>
</organism>
<dbReference type="Pfam" id="PF17833">
    <property type="entry name" value="pre-PUA_NIP7"/>
    <property type="match status" value="1"/>
</dbReference>
<dbReference type="Proteomes" id="UP000708208">
    <property type="component" value="Unassembled WGS sequence"/>
</dbReference>
<dbReference type="InterPro" id="IPR055359">
    <property type="entry name" value="Nip7_N_euk"/>
</dbReference>
<dbReference type="GO" id="GO:0005730">
    <property type="term" value="C:nucleolus"/>
    <property type="evidence" value="ECO:0007669"/>
    <property type="project" value="UniProtKB-SubCell"/>
</dbReference>
<dbReference type="FunFam" id="2.30.130.10:FF:000002">
    <property type="entry name" value="60S ribosome subunit biogenesis protein NIP7 homolog"/>
    <property type="match status" value="1"/>
</dbReference>
<dbReference type="InterPro" id="IPR002478">
    <property type="entry name" value="PUA"/>
</dbReference>
<dbReference type="PROSITE" id="PS50890">
    <property type="entry name" value="PUA"/>
    <property type="match status" value="1"/>
</dbReference>
<keyword evidence="5 8" id="KW-0690">Ribosome biogenesis</keyword>
<dbReference type="PANTHER" id="PTHR23415">
    <property type="entry name" value="CYCLIN-DEPENDENT KINASES REGULATORY SUBUNIT/60S RIBOSOME SUBUNIT BIOGENESIS PROTEIN NIP7"/>
    <property type="match status" value="1"/>
</dbReference>
<evidence type="ECO:0000256" key="4">
    <source>
        <dbReference type="ARBA" id="ARBA00018162"/>
    </source>
</evidence>